<comment type="caution">
    <text evidence="1">The sequence shown here is derived from an EMBL/GenBank/DDBJ whole genome shotgun (WGS) entry which is preliminary data.</text>
</comment>
<protein>
    <submittedName>
        <fullName evidence="1">Uncharacterized protein</fullName>
    </submittedName>
</protein>
<evidence type="ECO:0000313" key="1">
    <source>
        <dbReference type="EMBL" id="KYO34080.1"/>
    </source>
</evidence>
<name>A0A151NBB4_ALLMI</name>
<reference evidence="1 2" key="1">
    <citation type="journal article" date="2012" name="Genome Biol.">
        <title>Sequencing three crocodilian genomes to illuminate the evolution of archosaurs and amniotes.</title>
        <authorList>
            <person name="St John J.A."/>
            <person name="Braun E.L."/>
            <person name="Isberg S.R."/>
            <person name="Miles L.G."/>
            <person name="Chong A.Y."/>
            <person name="Gongora J."/>
            <person name="Dalzell P."/>
            <person name="Moran C."/>
            <person name="Bed'hom B."/>
            <person name="Abzhanov A."/>
            <person name="Burgess S.C."/>
            <person name="Cooksey A.M."/>
            <person name="Castoe T.A."/>
            <person name="Crawford N.G."/>
            <person name="Densmore L.D."/>
            <person name="Drew J.C."/>
            <person name="Edwards S.V."/>
            <person name="Faircloth B.C."/>
            <person name="Fujita M.K."/>
            <person name="Greenwold M.J."/>
            <person name="Hoffmann F.G."/>
            <person name="Howard J.M."/>
            <person name="Iguchi T."/>
            <person name="Janes D.E."/>
            <person name="Khan S.Y."/>
            <person name="Kohno S."/>
            <person name="de Koning A.J."/>
            <person name="Lance S.L."/>
            <person name="McCarthy F.M."/>
            <person name="McCormack J.E."/>
            <person name="Merchant M.E."/>
            <person name="Peterson D.G."/>
            <person name="Pollock D.D."/>
            <person name="Pourmand N."/>
            <person name="Raney B.J."/>
            <person name="Roessler K.A."/>
            <person name="Sanford J.R."/>
            <person name="Sawyer R.H."/>
            <person name="Schmidt C.J."/>
            <person name="Triplett E.W."/>
            <person name="Tuberville T.D."/>
            <person name="Venegas-Anaya M."/>
            <person name="Howard J.T."/>
            <person name="Jarvis E.D."/>
            <person name="Guillette L.J.Jr."/>
            <person name="Glenn T.C."/>
            <person name="Green R.E."/>
            <person name="Ray D.A."/>
        </authorList>
    </citation>
    <scope>NUCLEOTIDE SEQUENCE [LARGE SCALE GENOMIC DNA]</scope>
    <source>
        <strain evidence="1">KSC_2009_1</strain>
    </source>
</reference>
<dbReference type="AlphaFoldDB" id="A0A151NBB4"/>
<gene>
    <name evidence="1" type="ORF">Y1Q_0024659</name>
</gene>
<sequence length="68" mass="7259">MLRSRVCLPRQNLTSKSMREAGGEISPATTTLLAVEPPGPKLSPRVCPQGFMHLDLPNGLTADTLTGE</sequence>
<dbReference type="EMBL" id="AKHW03003627">
    <property type="protein sequence ID" value="KYO34080.1"/>
    <property type="molecule type" value="Genomic_DNA"/>
</dbReference>
<organism evidence="1 2">
    <name type="scientific">Alligator mississippiensis</name>
    <name type="common">American alligator</name>
    <dbReference type="NCBI Taxonomy" id="8496"/>
    <lineage>
        <taxon>Eukaryota</taxon>
        <taxon>Metazoa</taxon>
        <taxon>Chordata</taxon>
        <taxon>Craniata</taxon>
        <taxon>Vertebrata</taxon>
        <taxon>Euteleostomi</taxon>
        <taxon>Archelosauria</taxon>
        <taxon>Archosauria</taxon>
        <taxon>Crocodylia</taxon>
        <taxon>Alligatoridae</taxon>
        <taxon>Alligatorinae</taxon>
        <taxon>Alligator</taxon>
    </lineage>
</organism>
<evidence type="ECO:0000313" key="2">
    <source>
        <dbReference type="Proteomes" id="UP000050525"/>
    </source>
</evidence>
<proteinExistence type="predicted"/>
<accession>A0A151NBB4</accession>
<dbReference type="Proteomes" id="UP000050525">
    <property type="component" value="Unassembled WGS sequence"/>
</dbReference>
<keyword evidence="2" id="KW-1185">Reference proteome</keyword>